<dbReference type="PANTHER" id="PTHR18929:SF132">
    <property type="entry name" value="PROTEIN DISULFIDE-ISOMERASE A3"/>
    <property type="match status" value="1"/>
</dbReference>
<comment type="subcellular location">
    <subcellularLocation>
        <location evidence="2">Endoplasmic reticulum lumen</location>
    </subcellularLocation>
</comment>
<evidence type="ECO:0000256" key="2">
    <source>
        <dbReference type="ARBA" id="ARBA00004319"/>
    </source>
</evidence>
<proteinExistence type="inferred from homology"/>
<comment type="catalytic activity">
    <reaction evidence="1">
        <text>Catalyzes the rearrangement of -S-S- bonds in proteins.</text>
        <dbReference type="EC" id="5.3.4.1"/>
    </reaction>
</comment>
<evidence type="ECO:0000313" key="10">
    <source>
        <dbReference type="EMBL" id="CAG5096154.1"/>
    </source>
</evidence>
<evidence type="ECO:0000256" key="6">
    <source>
        <dbReference type="ARBA" id="ARBA00022824"/>
    </source>
</evidence>
<sequence length="236" mass="26868">MYNYNFSMGLRRHFQSLVFNELGGNSGWGEEAPKVVLWDRNWQSFIMERPLDSELLNLKKFLKNFEAGNLRPYIKSELPPAEAGAGDVKVAVGTTFKNIVLDAEKDVLVAIIAQDCQYCQALAPTLKRLAASFEKEDSVDVVTIDGKFNHPPRVYEYNGFPTIYFARKFQKNQPIQYKGQRTEEALMQFIKEHASSKALTIDGVAEKEYDYDEIVAASEEEIDEIIEGNSNQHDEL</sequence>
<dbReference type="PANTHER" id="PTHR18929">
    <property type="entry name" value="PROTEIN DISULFIDE ISOMERASE"/>
    <property type="match status" value="1"/>
</dbReference>
<reference evidence="10 11" key="1">
    <citation type="submission" date="2021-04" db="EMBL/GenBank/DDBJ databases">
        <authorList>
            <person name="Bliznina A."/>
        </authorList>
    </citation>
    <scope>NUCLEOTIDE SEQUENCE [LARGE SCALE GENOMIC DNA]</scope>
</reference>
<evidence type="ECO:0000313" key="11">
    <source>
        <dbReference type="Proteomes" id="UP001158576"/>
    </source>
</evidence>
<comment type="similarity">
    <text evidence="3">Belongs to the protein disulfide isomerase family.</text>
</comment>
<dbReference type="Gene3D" id="3.40.30.10">
    <property type="entry name" value="Glutaredoxin"/>
    <property type="match status" value="2"/>
</dbReference>
<protein>
    <recommendedName>
        <fullName evidence="5">Protein disulfide-isomerase A3</fullName>
        <ecNumber evidence="4">5.3.4.1</ecNumber>
    </recommendedName>
</protein>
<keyword evidence="11" id="KW-1185">Reference proteome</keyword>
<feature type="domain" description="Thioredoxin" evidence="9">
    <location>
        <begin position="72"/>
        <end position="195"/>
    </location>
</feature>
<accession>A0ABN7SIW4</accession>
<gene>
    <name evidence="10" type="ORF">OKIOD_LOCUS6052</name>
</gene>
<keyword evidence="6" id="KW-0256">Endoplasmic reticulum</keyword>
<dbReference type="PROSITE" id="PS51352">
    <property type="entry name" value="THIOREDOXIN_2"/>
    <property type="match status" value="1"/>
</dbReference>
<dbReference type="SUPFAM" id="SSF52833">
    <property type="entry name" value="Thioredoxin-like"/>
    <property type="match status" value="1"/>
</dbReference>
<evidence type="ECO:0000256" key="8">
    <source>
        <dbReference type="ARBA" id="ARBA00023284"/>
    </source>
</evidence>
<evidence type="ECO:0000256" key="1">
    <source>
        <dbReference type="ARBA" id="ARBA00001182"/>
    </source>
</evidence>
<dbReference type="InterPro" id="IPR036249">
    <property type="entry name" value="Thioredoxin-like_sf"/>
</dbReference>
<keyword evidence="7" id="KW-0413">Isomerase</keyword>
<keyword evidence="8" id="KW-0676">Redox-active center</keyword>
<name>A0ABN7SIW4_OIKDI</name>
<dbReference type="Pfam" id="PF00085">
    <property type="entry name" value="Thioredoxin"/>
    <property type="match status" value="1"/>
</dbReference>
<organism evidence="10 11">
    <name type="scientific">Oikopleura dioica</name>
    <name type="common">Tunicate</name>
    <dbReference type="NCBI Taxonomy" id="34765"/>
    <lineage>
        <taxon>Eukaryota</taxon>
        <taxon>Metazoa</taxon>
        <taxon>Chordata</taxon>
        <taxon>Tunicata</taxon>
        <taxon>Appendicularia</taxon>
        <taxon>Copelata</taxon>
        <taxon>Oikopleuridae</taxon>
        <taxon>Oikopleura</taxon>
    </lineage>
</organism>
<evidence type="ECO:0000256" key="7">
    <source>
        <dbReference type="ARBA" id="ARBA00023235"/>
    </source>
</evidence>
<dbReference type="Proteomes" id="UP001158576">
    <property type="component" value="Chromosome XSR"/>
</dbReference>
<evidence type="ECO:0000259" key="9">
    <source>
        <dbReference type="PROSITE" id="PS51352"/>
    </source>
</evidence>
<evidence type="ECO:0000256" key="4">
    <source>
        <dbReference type="ARBA" id="ARBA00012723"/>
    </source>
</evidence>
<dbReference type="EMBL" id="OU015569">
    <property type="protein sequence ID" value="CAG5096154.1"/>
    <property type="molecule type" value="Genomic_DNA"/>
</dbReference>
<dbReference type="EC" id="5.3.4.1" evidence="4"/>
<evidence type="ECO:0000256" key="3">
    <source>
        <dbReference type="ARBA" id="ARBA00006347"/>
    </source>
</evidence>
<dbReference type="InterPro" id="IPR013766">
    <property type="entry name" value="Thioredoxin_domain"/>
</dbReference>
<evidence type="ECO:0000256" key="5">
    <source>
        <dbReference type="ARBA" id="ARBA00022313"/>
    </source>
</evidence>